<name>A0A3M7TBY6_BRAPC</name>
<dbReference type="PANTHER" id="PTHR24413">
    <property type="entry name" value="SPECKLE-TYPE POZ PROTEIN"/>
    <property type="match status" value="1"/>
</dbReference>
<evidence type="ECO:0000313" key="2">
    <source>
        <dbReference type="EMBL" id="RNA45257.1"/>
    </source>
</evidence>
<dbReference type="GO" id="GO:0016301">
    <property type="term" value="F:kinase activity"/>
    <property type="evidence" value="ECO:0007669"/>
    <property type="project" value="UniProtKB-KW"/>
</dbReference>
<dbReference type="SUPFAM" id="SSF54695">
    <property type="entry name" value="POZ domain"/>
    <property type="match status" value="2"/>
</dbReference>
<reference evidence="2 3" key="1">
    <citation type="journal article" date="2018" name="Sci. Rep.">
        <title>Genomic signatures of local adaptation to the degree of environmental predictability in rotifers.</title>
        <authorList>
            <person name="Franch-Gras L."/>
            <person name="Hahn C."/>
            <person name="Garcia-Roger E.M."/>
            <person name="Carmona M.J."/>
            <person name="Serra M."/>
            <person name="Gomez A."/>
        </authorList>
    </citation>
    <scope>NUCLEOTIDE SEQUENCE [LARGE SCALE GENOMIC DNA]</scope>
    <source>
        <strain evidence="2">HYR1</strain>
    </source>
</reference>
<sequence>MKGTNSLFFSSTVKAHGINSRLTSETRTYTPSEILDLSRISLVNRCVRVFCDLKANNFFALQYHPNTSMHMYPLEMKSILKNDMKLFLDENLNFKNFYDIELKFRDRIYYVHKFVILSRCPKMFSKKELINMQRIDLDQTISSKFPNNALEIILNFIYTNECCKEIIKKVLKACRILTEASFAKFLTDFKETFVDKFGFVEYKNSFEANSKLVKEIRINCQESNDDKLESMSQFLLKIFDLKNHKSSLKRKQFKFSRDSHPELHDCIINLNNEQTIACHKCILVARSDFFRNMLLGSWLESNSAEINLPFDLDLMRIYIDYLYSDEILMDFVHAGANYVTSLKSKSEKEIELLFNLYVLSDQLLTDRLKNLCEFKLANLVNLKNVAEIFEFSQEYKAKQLRDFCMEFMSLNLVTLLESKQLENVNVDRLAELSDFYKSYFDNVGSRRITPYADGLRPQEIELVPQELVFDQKFVDGTIDEHEDSWIKQKKVSVTRSEGKKETEQAVSPLQSPTVQLGQIVDQENTNEDKLKWEKASRNKIKCMKCDYESSLSIDIKNNFHVVFRHLNARFPNCLQACLEQVGCEISFDLLRPLIKRIKCYEKLHKQLQPCILLEEFNLFSCLKVTSLKSSQSQDFDLN</sequence>
<comment type="caution">
    <text evidence="2">The sequence shown here is derived from an EMBL/GenBank/DDBJ whole genome shotgun (WGS) entry which is preliminary data.</text>
</comment>
<dbReference type="Proteomes" id="UP000276133">
    <property type="component" value="Unassembled WGS sequence"/>
</dbReference>
<evidence type="ECO:0000259" key="1">
    <source>
        <dbReference type="PROSITE" id="PS50097"/>
    </source>
</evidence>
<dbReference type="AlphaFoldDB" id="A0A3M7TBY6"/>
<dbReference type="CDD" id="cd18500">
    <property type="entry name" value="BACK_IBtk"/>
    <property type="match status" value="1"/>
</dbReference>
<proteinExistence type="predicted"/>
<keyword evidence="2" id="KW-0808">Transferase</keyword>
<keyword evidence="3" id="KW-1185">Reference proteome</keyword>
<dbReference type="Pfam" id="PF00651">
    <property type="entry name" value="BTB"/>
    <property type="match status" value="2"/>
</dbReference>
<dbReference type="InterPro" id="IPR000210">
    <property type="entry name" value="BTB/POZ_dom"/>
</dbReference>
<dbReference type="Gene3D" id="3.30.710.10">
    <property type="entry name" value="Potassium Channel Kv1.1, Chain A"/>
    <property type="match status" value="2"/>
</dbReference>
<dbReference type="STRING" id="10195.A0A3M7TBY6"/>
<evidence type="ECO:0000313" key="3">
    <source>
        <dbReference type="Proteomes" id="UP000276133"/>
    </source>
</evidence>
<dbReference type="OrthoDB" id="1893551at2759"/>
<dbReference type="EMBL" id="REGN01000002">
    <property type="protein sequence ID" value="RNA45257.1"/>
    <property type="molecule type" value="Genomic_DNA"/>
</dbReference>
<dbReference type="SMART" id="SM00225">
    <property type="entry name" value="BTB"/>
    <property type="match status" value="2"/>
</dbReference>
<protein>
    <submittedName>
        <fullName evidence="2">Inhibitor of Bruton tyrosine kinase isoform X1</fullName>
    </submittedName>
</protein>
<keyword evidence="2" id="KW-0418">Kinase</keyword>
<feature type="domain" description="BTB" evidence="1">
    <location>
        <begin position="264"/>
        <end position="331"/>
    </location>
</feature>
<dbReference type="PROSITE" id="PS50097">
    <property type="entry name" value="BTB"/>
    <property type="match status" value="1"/>
</dbReference>
<dbReference type="InterPro" id="IPR011333">
    <property type="entry name" value="SKP1/BTB/POZ_sf"/>
</dbReference>
<gene>
    <name evidence="2" type="ORF">BpHYR1_000286</name>
</gene>
<accession>A0A3M7TBY6</accession>
<dbReference type="CDD" id="cd18186">
    <property type="entry name" value="BTB_POZ_ZBTB_KLHL-like"/>
    <property type="match status" value="1"/>
</dbReference>
<organism evidence="2 3">
    <name type="scientific">Brachionus plicatilis</name>
    <name type="common">Marine rotifer</name>
    <name type="synonym">Brachionus muelleri</name>
    <dbReference type="NCBI Taxonomy" id="10195"/>
    <lineage>
        <taxon>Eukaryota</taxon>
        <taxon>Metazoa</taxon>
        <taxon>Spiralia</taxon>
        <taxon>Gnathifera</taxon>
        <taxon>Rotifera</taxon>
        <taxon>Eurotatoria</taxon>
        <taxon>Monogononta</taxon>
        <taxon>Pseudotrocha</taxon>
        <taxon>Ploima</taxon>
        <taxon>Brachionidae</taxon>
        <taxon>Brachionus</taxon>
    </lineage>
</organism>